<dbReference type="PANTHER" id="PTHR31190">
    <property type="entry name" value="DNA-BINDING DOMAIN"/>
    <property type="match status" value="1"/>
</dbReference>
<keyword evidence="2" id="KW-0805">Transcription regulation</keyword>
<dbReference type="Gene3D" id="3.30.730.10">
    <property type="entry name" value="AP2/ERF domain"/>
    <property type="match status" value="1"/>
</dbReference>
<dbReference type="SMART" id="SM00380">
    <property type="entry name" value="AP2"/>
    <property type="match status" value="1"/>
</dbReference>
<evidence type="ECO:0000256" key="5">
    <source>
        <dbReference type="ARBA" id="ARBA00023242"/>
    </source>
</evidence>
<dbReference type="GO" id="GO:0009873">
    <property type="term" value="P:ethylene-activated signaling pathway"/>
    <property type="evidence" value="ECO:0007669"/>
    <property type="project" value="InterPro"/>
</dbReference>
<gene>
    <name evidence="8" type="ORF">KI387_032181</name>
</gene>
<evidence type="ECO:0000256" key="4">
    <source>
        <dbReference type="ARBA" id="ARBA00023163"/>
    </source>
</evidence>
<evidence type="ECO:0000256" key="1">
    <source>
        <dbReference type="ARBA" id="ARBA00004123"/>
    </source>
</evidence>
<protein>
    <recommendedName>
        <fullName evidence="7">AP2/ERF domain-containing protein</fullName>
    </recommendedName>
</protein>
<dbReference type="GO" id="GO:0003677">
    <property type="term" value="F:DNA binding"/>
    <property type="evidence" value="ECO:0007669"/>
    <property type="project" value="UniProtKB-KW"/>
</dbReference>
<dbReference type="InterPro" id="IPR036955">
    <property type="entry name" value="AP2/ERF_dom_sf"/>
</dbReference>
<dbReference type="InterPro" id="IPR044808">
    <property type="entry name" value="ERF_plant"/>
</dbReference>
<evidence type="ECO:0000313" key="9">
    <source>
        <dbReference type="Proteomes" id="UP000824469"/>
    </source>
</evidence>
<dbReference type="FunFam" id="3.30.730.10:FF:000001">
    <property type="entry name" value="Ethylene-responsive transcription factor 2"/>
    <property type="match status" value="1"/>
</dbReference>
<keyword evidence="9" id="KW-1185">Reference proteome</keyword>
<dbReference type="CDD" id="cd00018">
    <property type="entry name" value="AP2"/>
    <property type="match status" value="1"/>
</dbReference>
<keyword evidence="3" id="KW-0238">DNA-binding</keyword>
<dbReference type="AlphaFoldDB" id="A0AA38C168"/>
<keyword evidence="4" id="KW-0804">Transcription</keyword>
<accession>A0AA38C168</accession>
<evidence type="ECO:0000313" key="8">
    <source>
        <dbReference type="EMBL" id="KAH9288064.1"/>
    </source>
</evidence>
<evidence type="ECO:0000256" key="3">
    <source>
        <dbReference type="ARBA" id="ARBA00023125"/>
    </source>
</evidence>
<dbReference type="SUPFAM" id="SSF54171">
    <property type="entry name" value="DNA-binding domain"/>
    <property type="match status" value="1"/>
</dbReference>
<comment type="subcellular location">
    <subcellularLocation>
        <location evidence="1">Nucleus</location>
    </subcellularLocation>
</comment>
<comment type="caution">
    <text evidence="8">The sequence shown here is derived from an EMBL/GenBank/DDBJ whole genome shotgun (WGS) entry which is preliminary data.</text>
</comment>
<sequence>MTALDQIRCILLDESEDQGSIPEPSFQTESLFWTKMSSSSSSSNFCTLEEENFIQSALVEGSAEEIRQKTVTESPKPVGGSRISRPSLSVNIPQTETLGWGFKKSVAVKSPFLSDAWAKLPLNEHDSEDMVLYGVLKEATQKGWTPVTPKETSPAASVKKQTIVRHETETHSQQPKKSGRHYRGVRQRPWGKFAAEIRDSARQGARVWLGTFDTAEDAALAYDRAAYQMRGSRALLNFPLRVIAAVGDTAIPAVRKLSGKESSENLSSRKREREPVNIADMSDRQCKVKFESFSEANVFASMSSPPVTPSGMNLFNGTGQLMVN</sequence>
<feature type="domain" description="AP2/ERF" evidence="7">
    <location>
        <begin position="181"/>
        <end position="239"/>
    </location>
</feature>
<proteinExistence type="predicted"/>
<dbReference type="InterPro" id="IPR001471">
    <property type="entry name" value="AP2/ERF_dom"/>
</dbReference>
<name>A0AA38C168_TAXCH</name>
<dbReference type="PANTHER" id="PTHR31190:SF484">
    <property type="entry name" value="AP2_ERF DOMAIN-CONTAINING PROTEIN"/>
    <property type="match status" value="1"/>
</dbReference>
<evidence type="ECO:0000256" key="2">
    <source>
        <dbReference type="ARBA" id="ARBA00023015"/>
    </source>
</evidence>
<dbReference type="GO" id="GO:0005634">
    <property type="term" value="C:nucleus"/>
    <property type="evidence" value="ECO:0007669"/>
    <property type="project" value="UniProtKB-SubCell"/>
</dbReference>
<dbReference type="PRINTS" id="PR00367">
    <property type="entry name" value="ETHRSPELEMNT"/>
</dbReference>
<dbReference type="InterPro" id="IPR016177">
    <property type="entry name" value="DNA-bd_dom_sf"/>
</dbReference>
<organism evidence="8 9">
    <name type="scientific">Taxus chinensis</name>
    <name type="common">Chinese yew</name>
    <name type="synonym">Taxus wallichiana var. chinensis</name>
    <dbReference type="NCBI Taxonomy" id="29808"/>
    <lineage>
        <taxon>Eukaryota</taxon>
        <taxon>Viridiplantae</taxon>
        <taxon>Streptophyta</taxon>
        <taxon>Embryophyta</taxon>
        <taxon>Tracheophyta</taxon>
        <taxon>Spermatophyta</taxon>
        <taxon>Pinopsida</taxon>
        <taxon>Pinidae</taxon>
        <taxon>Conifers II</taxon>
        <taxon>Cupressales</taxon>
        <taxon>Taxaceae</taxon>
        <taxon>Taxus</taxon>
    </lineage>
</organism>
<reference evidence="8 9" key="1">
    <citation type="journal article" date="2021" name="Nat. Plants">
        <title>The Taxus genome provides insights into paclitaxel biosynthesis.</title>
        <authorList>
            <person name="Xiong X."/>
            <person name="Gou J."/>
            <person name="Liao Q."/>
            <person name="Li Y."/>
            <person name="Zhou Q."/>
            <person name="Bi G."/>
            <person name="Li C."/>
            <person name="Du R."/>
            <person name="Wang X."/>
            <person name="Sun T."/>
            <person name="Guo L."/>
            <person name="Liang H."/>
            <person name="Lu P."/>
            <person name="Wu Y."/>
            <person name="Zhang Z."/>
            <person name="Ro D.K."/>
            <person name="Shang Y."/>
            <person name="Huang S."/>
            <person name="Yan J."/>
        </authorList>
    </citation>
    <scope>NUCLEOTIDE SEQUENCE [LARGE SCALE GENOMIC DNA]</scope>
    <source>
        <strain evidence="8">Ta-2019</strain>
    </source>
</reference>
<dbReference type="EMBL" id="JAHRHJ020003813">
    <property type="protein sequence ID" value="KAH9288064.1"/>
    <property type="molecule type" value="Genomic_DNA"/>
</dbReference>
<dbReference type="Proteomes" id="UP000824469">
    <property type="component" value="Unassembled WGS sequence"/>
</dbReference>
<feature type="region of interest" description="Disordered" evidence="6">
    <location>
        <begin position="144"/>
        <end position="184"/>
    </location>
</feature>
<dbReference type="Pfam" id="PF00847">
    <property type="entry name" value="AP2"/>
    <property type="match status" value="1"/>
</dbReference>
<dbReference type="PROSITE" id="PS51032">
    <property type="entry name" value="AP2_ERF"/>
    <property type="match status" value="1"/>
</dbReference>
<keyword evidence="5" id="KW-0539">Nucleus</keyword>
<dbReference type="OMA" id="QTESLFW"/>
<dbReference type="GO" id="GO:0003700">
    <property type="term" value="F:DNA-binding transcription factor activity"/>
    <property type="evidence" value="ECO:0007669"/>
    <property type="project" value="InterPro"/>
</dbReference>
<evidence type="ECO:0000259" key="7">
    <source>
        <dbReference type="PROSITE" id="PS51032"/>
    </source>
</evidence>
<evidence type="ECO:0000256" key="6">
    <source>
        <dbReference type="SAM" id="MobiDB-lite"/>
    </source>
</evidence>